<reference evidence="1" key="1">
    <citation type="journal article" date="2015" name="Nature">
        <title>Complex archaea that bridge the gap between prokaryotes and eukaryotes.</title>
        <authorList>
            <person name="Spang A."/>
            <person name="Saw J.H."/>
            <person name="Jorgensen S.L."/>
            <person name="Zaremba-Niedzwiedzka K."/>
            <person name="Martijn J."/>
            <person name="Lind A.E."/>
            <person name="van Eijk R."/>
            <person name="Schleper C."/>
            <person name="Guy L."/>
            <person name="Ettema T.J."/>
        </authorList>
    </citation>
    <scope>NUCLEOTIDE SEQUENCE</scope>
</reference>
<sequence>MARSKNPKVTSQSSWDRAKMPRYALAVSAVLVNTKGIDPHDRGAVLDSLQVGILEKIKQHLYLDVDSISLILIEESKGE</sequence>
<evidence type="ECO:0000313" key="1">
    <source>
        <dbReference type="EMBL" id="KKK81197.1"/>
    </source>
</evidence>
<proteinExistence type="predicted"/>
<gene>
    <name evidence="1" type="ORF">LCGC14_2815910</name>
</gene>
<dbReference type="EMBL" id="LAZR01053230">
    <property type="protein sequence ID" value="KKK81197.1"/>
    <property type="molecule type" value="Genomic_DNA"/>
</dbReference>
<comment type="caution">
    <text evidence="1">The sequence shown here is derived from an EMBL/GenBank/DDBJ whole genome shotgun (WGS) entry which is preliminary data.</text>
</comment>
<name>A0A0F8YIG5_9ZZZZ</name>
<protein>
    <submittedName>
        <fullName evidence="1">Uncharacterized protein</fullName>
    </submittedName>
</protein>
<accession>A0A0F8YIG5</accession>
<dbReference type="AlphaFoldDB" id="A0A0F8YIG5"/>
<organism evidence="1">
    <name type="scientific">marine sediment metagenome</name>
    <dbReference type="NCBI Taxonomy" id="412755"/>
    <lineage>
        <taxon>unclassified sequences</taxon>
        <taxon>metagenomes</taxon>
        <taxon>ecological metagenomes</taxon>
    </lineage>
</organism>